<protein>
    <submittedName>
        <fullName evidence="1">Uncharacterized protein</fullName>
    </submittedName>
</protein>
<accession>I5C4B6</accession>
<dbReference type="AlphaFoldDB" id="I5C4B6"/>
<gene>
    <name evidence="1" type="ORF">A3SI_09438</name>
</gene>
<comment type="caution">
    <text evidence="1">The sequence shown here is derived from an EMBL/GenBank/DDBJ whole genome shotgun (WGS) entry which is preliminary data.</text>
</comment>
<organism evidence="1 2">
    <name type="scientific">Nitritalea halalkaliphila LW7</name>
    <dbReference type="NCBI Taxonomy" id="1189621"/>
    <lineage>
        <taxon>Bacteria</taxon>
        <taxon>Pseudomonadati</taxon>
        <taxon>Bacteroidota</taxon>
        <taxon>Cytophagia</taxon>
        <taxon>Cytophagales</taxon>
        <taxon>Cyclobacteriaceae</taxon>
        <taxon>Nitritalea</taxon>
    </lineage>
</organism>
<sequence>MDRGESLEIFPAIFFWPEWAFFCSENGLKVPKMLLVYGIMQFGVDCMQYIVLKNFYFLKFLLGMLVFHS</sequence>
<evidence type="ECO:0000313" key="2">
    <source>
        <dbReference type="Proteomes" id="UP000005551"/>
    </source>
</evidence>
<dbReference type="Proteomes" id="UP000005551">
    <property type="component" value="Unassembled WGS sequence"/>
</dbReference>
<reference evidence="1 2" key="1">
    <citation type="submission" date="2012-05" db="EMBL/GenBank/DDBJ databases">
        <title>Genome sequence of Nitritalea halalkaliphila LW7.</title>
        <authorList>
            <person name="Jangir P.K."/>
            <person name="Singh A."/>
            <person name="Shivaji S."/>
            <person name="Sharma R."/>
        </authorList>
    </citation>
    <scope>NUCLEOTIDE SEQUENCE [LARGE SCALE GENOMIC DNA]</scope>
    <source>
        <strain evidence="1 2">LW7</strain>
    </source>
</reference>
<dbReference type="EMBL" id="AJYA01000019">
    <property type="protein sequence ID" value="EIM76668.1"/>
    <property type="molecule type" value="Genomic_DNA"/>
</dbReference>
<proteinExistence type="predicted"/>
<evidence type="ECO:0000313" key="1">
    <source>
        <dbReference type="EMBL" id="EIM76668.1"/>
    </source>
</evidence>
<name>I5C4B6_9BACT</name>
<keyword evidence="2" id="KW-1185">Reference proteome</keyword>
<dbReference type="STRING" id="1189621.A3SI_09438"/>